<protein>
    <submittedName>
        <fullName evidence="7">Predicted arabinose efflux permease, MFS family</fullName>
    </submittedName>
</protein>
<evidence type="ECO:0000256" key="4">
    <source>
        <dbReference type="ARBA" id="ARBA00023136"/>
    </source>
</evidence>
<keyword evidence="3 5" id="KW-1133">Transmembrane helix</keyword>
<evidence type="ECO:0000256" key="3">
    <source>
        <dbReference type="ARBA" id="ARBA00022989"/>
    </source>
</evidence>
<organism evidence="7 8">
    <name type="scientific">Thermostaphylospora chromogena</name>
    <dbReference type="NCBI Taxonomy" id="35622"/>
    <lineage>
        <taxon>Bacteria</taxon>
        <taxon>Bacillati</taxon>
        <taxon>Actinomycetota</taxon>
        <taxon>Actinomycetes</taxon>
        <taxon>Streptosporangiales</taxon>
        <taxon>Thermomonosporaceae</taxon>
        <taxon>Thermostaphylospora</taxon>
    </lineage>
</organism>
<dbReference type="OrthoDB" id="3513479at2"/>
<feature type="transmembrane region" description="Helical" evidence="5">
    <location>
        <begin position="173"/>
        <end position="195"/>
    </location>
</feature>
<dbReference type="EMBL" id="FNKK01000002">
    <property type="protein sequence ID" value="SDQ40562.1"/>
    <property type="molecule type" value="Genomic_DNA"/>
</dbReference>
<comment type="subcellular location">
    <subcellularLocation>
        <location evidence="1">Cell membrane</location>
        <topology evidence="1">Multi-pass membrane protein</topology>
    </subcellularLocation>
</comment>
<evidence type="ECO:0000313" key="8">
    <source>
        <dbReference type="Proteomes" id="UP000217103"/>
    </source>
</evidence>
<proteinExistence type="predicted"/>
<feature type="domain" description="Major facilitator superfamily (MFS) profile" evidence="6">
    <location>
        <begin position="9"/>
        <end position="417"/>
    </location>
</feature>
<dbReference type="STRING" id="35622.SAMN04489764_0552"/>
<accession>A0A1H1ALM5</accession>
<gene>
    <name evidence="7" type="ORF">SAMN04489764_0552</name>
</gene>
<dbReference type="InterPro" id="IPR020846">
    <property type="entry name" value="MFS_dom"/>
</dbReference>
<dbReference type="InterPro" id="IPR005829">
    <property type="entry name" value="Sugar_transporter_CS"/>
</dbReference>
<dbReference type="PROSITE" id="PS00216">
    <property type="entry name" value="SUGAR_TRANSPORT_1"/>
    <property type="match status" value="1"/>
</dbReference>
<evidence type="ECO:0000313" key="7">
    <source>
        <dbReference type="EMBL" id="SDQ40562.1"/>
    </source>
</evidence>
<dbReference type="SUPFAM" id="SSF103473">
    <property type="entry name" value="MFS general substrate transporter"/>
    <property type="match status" value="1"/>
</dbReference>
<dbReference type="Pfam" id="PF07690">
    <property type="entry name" value="MFS_1"/>
    <property type="match status" value="1"/>
</dbReference>
<dbReference type="PANTHER" id="PTHR23530:SF1">
    <property type="entry name" value="PERMEASE, MAJOR FACILITATOR SUPERFAMILY-RELATED"/>
    <property type="match status" value="1"/>
</dbReference>
<dbReference type="GO" id="GO:0005886">
    <property type="term" value="C:plasma membrane"/>
    <property type="evidence" value="ECO:0007669"/>
    <property type="project" value="UniProtKB-SubCell"/>
</dbReference>
<name>A0A1H1ALM5_9ACTN</name>
<feature type="transmembrane region" description="Helical" evidence="5">
    <location>
        <begin position="369"/>
        <end position="387"/>
    </location>
</feature>
<dbReference type="InterPro" id="IPR036259">
    <property type="entry name" value="MFS_trans_sf"/>
</dbReference>
<reference evidence="7 8" key="1">
    <citation type="submission" date="2016-10" db="EMBL/GenBank/DDBJ databases">
        <authorList>
            <person name="de Groot N.N."/>
        </authorList>
    </citation>
    <scope>NUCLEOTIDE SEQUENCE [LARGE SCALE GENOMIC DNA]</scope>
    <source>
        <strain evidence="7 8">DSM 43794</strain>
    </source>
</reference>
<feature type="transmembrane region" description="Helical" evidence="5">
    <location>
        <begin position="12"/>
        <end position="36"/>
    </location>
</feature>
<dbReference type="InterPro" id="IPR053160">
    <property type="entry name" value="MFS_DHA3_Transporter"/>
</dbReference>
<evidence type="ECO:0000256" key="5">
    <source>
        <dbReference type="SAM" id="Phobius"/>
    </source>
</evidence>
<dbReference type="PROSITE" id="PS50850">
    <property type="entry name" value="MFS"/>
    <property type="match status" value="1"/>
</dbReference>
<evidence type="ECO:0000256" key="1">
    <source>
        <dbReference type="ARBA" id="ARBA00004651"/>
    </source>
</evidence>
<feature type="transmembrane region" description="Helical" evidence="5">
    <location>
        <begin position="393"/>
        <end position="410"/>
    </location>
</feature>
<feature type="transmembrane region" description="Helical" evidence="5">
    <location>
        <begin position="326"/>
        <end position="348"/>
    </location>
</feature>
<dbReference type="PANTHER" id="PTHR23530">
    <property type="entry name" value="TRANSPORT PROTEIN-RELATED"/>
    <property type="match status" value="1"/>
</dbReference>
<dbReference type="Gene3D" id="1.20.1250.20">
    <property type="entry name" value="MFS general substrate transporter like domains"/>
    <property type="match status" value="1"/>
</dbReference>
<feature type="transmembrane region" description="Helical" evidence="5">
    <location>
        <begin position="266"/>
        <end position="288"/>
    </location>
</feature>
<feature type="transmembrane region" description="Helical" evidence="5">
    <location>
        <begin position="228"/>
        <end position="246"/>
    </location>
</feature>
<dbReference type="InterPro" id="IPR011701">
    <property type="entry name" value="MFS"/>
</dbReference>
<keyword evidence="4 5" id="KW-0472">Membrane</keyword>
<evidence type="ECO:0000259" key="6">
    <source>
        <dbReference type="PROSITE" id="PS50850"/>
    </source>
</evidence>
<dbReference type="GO" id="GO:0022857">
    <property type="term" value="F:transmembrane transporter activity"/>
    <property type="evidence" value="ECO:0007669"/>
    <property type="project" value="InterPro"/>
</dbReference>
<feature type="transmembrane region" description="Helical" evidence="5">
    <location>
        <begin position="74"/>
        <end position="93"/>
    </location>
</feature>
<dbReference type="AlphaFoldDB" id="A0A1H1ALM5"/>
<keyword evidence="8" id="KW-1185">Reference proteome</keyword>
<dbReference type="Proteomes" id="UP000217103">
    <property type="component" value="Unassembled WGS sequence"/>
</dbReference>
<evidence type="ECO:0000256" key="2">
    <source>
        <dbReference type="ARBA" id="ARBA00022692"/>
    </source>
</evidence>
<dbReference type="RefSeq" id="WP_093257490.1">
    <property type="nucleotide sequence ID" value="NZ_FNKK01000002.1"/>
</dbReference>
<feature type="transmembrane region" description="Helical" evidence="5">
    <location>
        <begin position="300"/>
        <end position="320"/>
    </location>
</feature>
<sequence length="434" mass="43665">MPFLSPLSARRRYALVNFLIWLPSGLMLPTMVLLMLERGLGIAEAGLVSGVYSVVIVALELPTGGLSDVLGRRTILAVSALVKAIGLTAMAFADSFAWFLAAGVFQGVARTLSSGPAQAWYVDTVHAAQGPHADLKPGLARGEASGSVALCLGALAGGFLPHLLPDGGPVEPLAVPMLLGASAAVAQLVVALAAMPEPPRPRPGFAEVLRDVPRTVVTGAHLAVRDRVLARLLVASAAVGVALGVIELLTPARLAELTGAADSGGTVYGVVAALGFAASAAGHALAPWLARVTGGSPRGAMAGCLLTGAALAALAGSVVLDGTAGLAAAAAIYTVLYVGTAAHALLRAEIMHGRVGAERRVTLMSIDSLALQVGAFAGSVGLGALAARAGTGAAWWAGSGVLFLASLLYVRMRAGGPEREEARVELDSVKGAES</sequence>
<keyword evidence="2 5" id="KW-0812">Transmembrane</keyword>
<feature type="transmembrane region" description="Helical" evidence="5">
    <location>
        <begin position="42"/>
        <end position="62"/>
    </location>
</feature>